<dbReference type="RefSeq" id="WP_159976160.1">
    <property type="nucleotide sequence ID" value="NZ_BLIV01000003.1"/>
</dbReference>
<name>A0A640VP30_9RHOB</name>
<protein>
    <submittedName>
        <fullName evidence="1">Uncharacterized protein</fullName>
    </submittedName>
</protein>
<evidence type="ECO:0000313" key="2">
    <source>
        <dbReference type="Proteomes" id="UP000436522"/>
    </source>
</evidence>
<comment type="caution">
    <text evidence="1">The sequence shown here is derived from an EMBL/GenBank/DDBJ whole genome shotgun (WGS) entry which is preliminary data.</text>
</comment>
<dbReference type="EMBL" id="BLIV01000003">
    <property type="protein sequence ID" value="GFE49983.1"/>
    <property type="molecule type" value="Genomic_DNA"/>
</dbReference>
<accession>A0A640VP30</accession>
<dbReference type="AlphaFoldDB" id="A0A640VP30"/>
<proteinExistence type="predicted"/>
<organism evidence="1 2">
    <name type="scientific">Roseobacter cerasinus</name>
    <dbReference type="NCBI Taxonomy" id="2602289"/>
    <lineage>
        <taxon>Bacteria</taxon>
        <taxon>Pseudomonadati</taxon>
        <taxon>Pseudomonadota</taxon>
        <taxon>Alphaproteobacteria</taxon>
        <taxon>Rhodobacterales</taxon>
        <taxon>Roseobacteraceae</taxon>
        <taxon>Roseobacter</taxon>
    </lineage>
</organism>
<reference evidence="1 2" key="1">
    <citation type="submission" date="2019-12" db="EMBL/GenBank/DDBJ databases">
        <title>Roseobacter cerasinus sp. nov., isolated from seawater around aquaculture.</title>
        <authorList>
            <person name="Muramatsu S."/>
            <person name="Takabe Y."/>
            <person name="Mori K."/>
            <person name="Takaichi S."/>
            <person name="Hanada S."/>
        </authorList>
    </citation>
    <scope>NUCLEOTIDE SEQUENCE [LARGE SCALE GENOMIC DNA]</scope>
    <source>
        <strain evidence="1 2">AI77</strain>
    </source>
</reference>
<gene>
    <name evidence="1" type="ORF">So717_17360</name>
</gene>
<keyword evidence="2" id="KW-1185">Reference proteome</keyword>
<dbReference type="Proteomes" id="UP000436522">
    <property type="component" value="Unassembled WGS sequence"/>
</dbReference>
<sequence>MQLVFHTGAHFTEEERLLRCLLKNKAMLSAKSVAVPGPGKYRRLLQDTIRALQANAPAENARDVLLDVILDDATADRVVLSDGDFFGPHKDALGRGVLYPAADTSLRQMQRVFDADEIELFMAVKNPASFLPALRQQVGQGAFESMMQGDDLEQLKWSEVFIRILQAVPGIAITVWCSEDAPLIWSEVMREIGQVTDAEEIQGAHELLSDIMAPEGMAALEGFLERNPDAAEVHRRRAMIACLEEFALQDAIEEELDMPGWTAAYVDDLTAAYDADVDKIARLPGVRVILP</sequence>
<dbReference type="OrthoDB" id="7816979at2"/>
<evidence type="ECO:0000313" key="1">
    <source>
        <dbReference type="EMBL" id="GFE49983.1"/>
    </source>
</evidence>